<evidence type="ECO:0000256" key="4">
    <source>
        <dbReference type="ARBA" id="ARBA00023125"/>
    </source>
</evidence>
<accession>Q6CTW2</accession>
<dbReference type="FunCoup" id="Q6CTW2">
    <property type="interactions" value="68"/>
</dbReference>
<dbReference type="InParanoid" id="Q6CTW2"/>
<dbReference type="PANTHER" id="PTHR12486:SF4">
    <property type="entry name" value="APRATAXIN"/>
    <property type="match status" value="1"/>
</dbReference>
<dbReference type="GO" id="GO:0046872">
    <property type="term" value="F:metal ion binding"/>
    <property type="evidence" value="ECO:0007669"/>
    <property type="project" value="UniProtKB-KW"/>
</dbReference>
<dbReference type="InterPro" id="IPR011146">
    <property type="entry name" value="HIT-like"/>
</dbReference>
<evidence type="ECO:0000259" key="6">
    <source>
        <dbReference type="Pfam" id="PF01230"/>
    </source>
</evidence>
<dbReference type="Pfam" id="PF16278">
    <property type="entry name" value="zf-C2HE"/>
    <property type="match status" value="1"/>
</dbReference>
<organism evidence="8 9">
    <name type="scientific">Kluyveromyces lactis (strain ATCC 8585 / CBS 2359 / DSM 70799 / NBRC 1267 / NRRL Y-1140 / WM37)</name>
    <name type="common">Yeast</name>
    <name type="synonym">Candida sphaerica</name>
    <dbReference type="NCBI Taxonomy" id="284590"/>
    <lineage>
        <taxon>Eukaryota</taxon>
        <taxon>Fungi</taxon>
        <taxon>Dikarya</taxon>
        <taxon>Ascomycota</taxon>
        <taxon>Saccharomycotina</taxon>
        <taxon>Saccharomycetes</taxon>
        <taxon>Saccharomycetales</taxon>
        <taxon>Saccharomycetaceae</taxon>
        <taxon>Kluyveromyces</taxon>
    </lineage>
</organism>
<gene>
    <name evidence="8" type="ORF">KLLA0_C09625g</name>
</gene>
<dbReference type="GO" id="GO:0005634">
    <property type="term" value="C:nucleus"/>
    <property type="evidence" value="ECO:0007669"/>
    <property type="project" value="UniProtKB-SubCell"/>
</dbReference>
<dbReference type="InterPro" id="IPR036265">
    <property type="entry name" value="HIT-like_sf"/>
</dbReference>
<feature type="domain" description="Aprataxin C2HE/C2H2/C2HC zinc finger" evidence="7">
    <location>
        <begin position="241"/>
        <end position="297"/>
    </location>
</feature>
<evidence type="ECO:0000313" key="8">
    <source>
        <dbReference type="EMBL" id="CAH01478.1"/>
    </source>
</evidence>
<dbReference type="KEGG" id="kla:KLLA0_C09625g"/>
<dbReference type="STRING" id="284590.Q6CTW2"/>
<dbReference type="SUPFAM" id="SSF54197">
    <property type="entry name" value="HIT-like"/>
    <property type="match status" value="1"/>
</dbReference>
<proteinExistence type="predicted"/>
<keyword evidence="5" id="KW-0539">Nucleus</keyword>
<dbReference type="Proteomes" id="UP000000598">
    <property type="component" value="Chromosome C"/>
</dbReference>
<dbReference type="GO" id="GO:0000012">
    <property type="term" value="P:single strand break repair"/>
    <property type="evidence" value="ECO:0007669"/>
    <property type="project" value="TreeGrafter"/>
</dbReference>
<dbReference type="Gene3D" id="3.30.428.10">
    <property type="entry name" value="HIT-like"/>
    <property type="match status" value="1"/>
</dbReference>
<feature type="domain" description="HIT" evidence="6">
    <location>
        <begin position="120"/>
        <end position="226"/>
    </location>
</feature>
<dbReference type="GO" id="GO:1990165">
    <property type="term" value="F:single-strand break-containing DNA binding"/>
    <property type="evidence" value="ECO:0007669"/>
    <property type="project" value="TreeGrafter"/>
</dbReference>
<protein>
    <submittedName>
        <fullName evidence="8">KLLA0C09625p</fullName>
    </submittedName>
</protein>
<keyword evidence="2" id="KW-0479">Metal-binding</keyword>
<dbReference type="HOGENOM" id="CLU_066882_3_1_1"/>
<reference evidence="8 9" key="1">
    <citation type="journal article" date="2004" name="Nature">
        <title>Genome evolution in yeasts.</title>
        <authorList>
            <consortium name="Genolevures"/>
            <person name="Dujon B."/>
            <person name="Sherman D."/>
            <person name="Fischer G."/>
            <person name="Durrens P."/>
            <person name="Casaregola S."/>
            <person name="Lafontaine I."/>
            <person name="de Montigny J."/>
            <person name="Marck C."/>
            <person name="Neuveglise C."/>
            <person name="Talla E."/>
            <person name="Goffard N."/>
            <person name="Frangeul L."/>
            <person name="Aigle M."/>
            <person name="Anthouard V."/>
            <person name="Babour A."/>
            <person name="Barbe V."/>
            <person name="Barnay S."/>
            <person name="Blanchin S."/>
            <person name="Beckerich J.M."/>
            <person name="Beyne E."/>
            <person name="Bleykasten C."/>
            <person name="Boisrame A."/>
            <person name="Boyer J."/>
            <person name="Cattolico L."/>
            <person name="Confanioleri F."/>
            <person name="de Daruvar A."/>
            <person name="Despons L."/>
            <person name="Fabre E."/>
            <person name="Fairhead C."/>
            <person name="Ferry-Dumazet H."/>
            <person name="Groppi A."/>
            <person name="Hantraye F."/>
            <person name="Hennequin C."/>
            <person name="Jauniaux N."/>
            <person name="Joyet P."/>
            <person name="Kachouri R."/>
            <person name="Kerrest A."/>
            <person name="Koszul R."/>
            <person name="Lemaire M."/>
            <person name="Lesur I."/>
            <person name="Ma L."/>
            <person name="Muller H."/>
            <person name="Nicaud J.M."/>
            <person name="Nikolski M."/>
            <person name="Oztas S."/>
            <person name="Ozier-Kalogeropoulos O."/>
            <person name="Pellenz S."/>
            <person name="Potier S."/>
            <person name="Richard G.F."/>
            <person name="Straub M.L."/>
            <person name="Suleau A."/>
            <person name="Swennene D."/>
            <person name="Tekaia F."/>
            <person name="Wesolowski-Louvel M."/>
            <person name="Westhof E."/>
            <person name="Wirth B."/>
            <person name="Zeniou-Meyer M."/>
            <person name="Zivanovic I."/>
            <person name="Bolotin-Fukuhara M."/>
            <person name="Thierry A."/>
            <person name="Bouchier C."/>
            <person name="Caudron B."/>
            <person name="Scarpelli C."/>
            <person name="Gaillardin C."/>
            <person name="Weissenbach J."/>
            <person name="Wincker P."/>
            <person name="Souciet J.L."/>
        </authorList>
    </citation>
    <scope>NUCLEOTIDE SEQUENCE [LARGE SCALE GENOMIC DNA]</scope>
    <source>
        <strain evidence="9">ATCC 8585 / CBS 2359 / DSM 70799 / NBRC 1267 / NRRL Y-1140 / WM37</strain>
    </source>
</reference>
<keyword evidence="4" id="KW-0238">DNA-binding</keyword>
<keyword evidence="3" id="KW-0862">Zinc</keyword>
<dbReference type="PANTHER" id="PTHR12486">
    <property type="entry name" value="APRATAXIN-RELATED"/>
    <property type="match status" value="1"/>
</dbReference>
<evidence type="ECO:0000256" key="2">
    <source>
        <dbReference type="ARBA" id="ARBA00022723"/>
    </source>
</evidence>
<name>Q6CTW2_KLULA</name>
<dbReference type="PaxDb" id="284590-Q6CTW2"/>
<dbReference type="OMA" id="WRCGQEF"/>
<evidence type="ECO:0000256" key="1">
    <source>
        <dbReference type="ARBA" id="ARBA00004123"/>
    </source>
</evidence>
<keyword evidence="9" id="KW-1185">Reference proteome</keyword>
<dbReference type="InterPro" id="IPR032566">
    <property type="entry name" value="Znf-C2HE"/>
</dbReference>
<dbReference type="AlphaFoldDB" id="Q6CTW2"/>
<evidence type="ECO:0000256" key="3">
    <source>
        <dbReference type="ARBA" id="ARBA00022833"/>
    </source>
</evidence>
<evidence type="ECO:0000256" key="5">
    <source>
        <dbReference type="ARBA" id="ARBA00023242"/>
    </source>
</evidence>
<dbReference type="GO" id="GO:0003725">
    <property type="term" value="F:double-stranded RNA binding"/>
    <property type="evidence" value="ECO:0007669"/>
    <property type="project" value="TreeGrafter"/>
</dbReference>
<dbReference type="GO" id="GO:0030983">
    <property type="term" value="F:mismatched DNA binding"/>
    <property type="evidence" value="ECO:0007669"/>
    <property type="project" value="TreeGrafter"/>
</dbReference>
<comment type="subcellular location">
    <subcellularLocation>
        <location evidence="1">Nucleus</location>
    </subcellularLocation>
</comment>
<sequence length="323" mass="37986">MDECGPIYVIEWKESPGDQWTISDKSGFTTHLFKLNEDANKDIVYCKHCRKQFIGKNRDLIGFHMNKIHPQITTGMTYNQYLQIFKPTYVPNAHGDEKNRENSFSIGLRPYVLCPERLPEVLYFDDIATIIHDKFPKSEEHFLVLPRSHKISNSHPTTIDNGIKVQLQWHIDWAKRFCWTQFIKKYDIKDISLKEKEAFLANFVQSGVHSTPSMANTHIHVMTRDFHSKKLKHKKHFNSFNSPFFIPWDELPVLDLPGDKELSERYIKNFEMICPYCSTNFKNRFAKLKEHLADEFNMRFVSKKGLITADRAISSFNRFTNDS</sequence>
<evidence type="ECO:0000313" key="9">
    <source>
        <dbReference type="Proteomes" id="UP000000598"/>
    </source>
</evidence>
<dbReference type="GO" id="GO:0033699">
    <property type="term" value="F:DNA 5'-adenosine monophosphate hydrolase activity"/>
    <property type="evidence" value="ECO:0007669"/>
    <property type="project" value="TreeGrafter"/>
</dbReference>
<evidence type="ECO:0000259" key="7">
    <source>
        <dbReference type="Pfam" id="PF16278"/>
    </source>
</evidence>
<dbReference type="Pfam" id="PF01230">
    <property type="entry name" value="HIT"/>
    <property type="match status" value="1"/>
</dbReference>
<dbReference type="GO" id="GO:0003697">
    <property type="term" value="F:single-stranded DNA binding"/>
    <property type="evidence" value="ECO:0007669"/>
    <property type="project" value="TreeGrafter"/>
</dbReference>
<dbReference type="eggNOG" id="KOG0562">
    <property type="taxonomic scope" value="Eukaryota"/>
</dbReference>
<dbReference type="EMBL" id="CR382123">
    <property type="protein sequence ID" value="CAH01478.1"/>
    <property type="molecule type" value="Genomic_DNA"/>
</dbReference>